<dbReference type="EMBL" id="JBHUNA010000005">
    <property type="protein sequence ID" value="MFD2760004.1"/>
    <property type="molecule type" value="Genomic_DNA"/>
</dbReference>
<dbReference type="Proteomes" id="UP001597502">
    <property type="component" value="Unassembled WGS sequence"/>
</dbReference>
<dbReference type="Pfam" id="PF06662">
    <property type="entry name" value="C5-epim_C"/>
    <property type="match status" value="1"/>
</dbReference>
<feature type="domain" description="D-glucuronyl C5-epimerase C-terminal" evidence="1">
    <location>
        <begin position="143"/>
        <end position="332"/>
    </location>
</feature>
<dbReference type="PANTHER" id="PTHR13174:SF3">
    <property type="entry name" value="D-GLUCURONYL C5-EPIMERASE"/>
    <property type="match status" value="1"/>
</dbReference>
<dbReference type="InterPro" id="IPR039721">
    <property type="entry name" value="C5-epimerase"/>
</dbReference>
<gene>
    <name evidence="2" type="ORF">ACFSUO_03265</name>
</gene>
<keyword evidence="3" id="KW-1185">Reference proteome</keyword>
<proteinExistence type="predicted"/>
<evidence type="ECO:0000259" key="1">
    <source>
        <dbReference type="Pfam" id="PF06662"/>
    </source>
</evidence>
<evidence type="ECO:0000313" key="3">
    <source>
        <dbReference type="Proteomes" id="UP001597502"/>
    </source>
</evidence>
<dbReference type="SUPFAM" id="SSF48208">
    <property type="entry name" value="Six-hairpin glycosidases"/>
    <property type="match status" value="1"/>
</dbReference>
<sequence length="340" mass="39539">MESESIHTIKVTLHDEFEQNGKKIGNELFIPISLLEKGYNMEKRWNDKEQTLNLNVTTANVWDINHYDSTGNYLHYDKNKVENWNVTFTREGIPKTVYPHGAYFNPATIAQYGLQHYSLYLKNNDGSHKSKFLKTADWFIDQQDSRGGWAYQFDHDFYPDRLNKLKAPWYSAIGLGMAMSVLSRASFLTKDRKYSSCALKAKTLFKTPSTKNGVLTKFENNYLFYEECPTNPPSYILNGFMFSLIGLYDLFKVTHNSEAKWLYDRGIVSLKRMLPLYDLGNRTAYDLTHYTTDGGYPNVANWRYHIGHIHLLAALYSIEKDPKMNETLKRWNGYLKGKVC</sequence>
<evidence type="ECO:0000313" key="2">
    <source>
        <dbReference type="EMBL" id="MFD2760004.1"/>
    </source>
</evidence>
<dbReference type="PANTHER" id="PTHR13174">
    <property type="entry name" value="D-GLUCURONYL C5-EPIMERASE"/>
    <property type="match status" value="1"/>
</dbReference>
<protein>
    <submittedName>
        <fullName evidence="2">D-glucuronyl C5-epimerase family protein</fullName>
    </submittedName>
</protein>
<accession>A0ABW5V2P0</accession>
<dbReference type="InterPro" id="IPR008928">
    <property type="entry name" value="6-hairpin_glycosidase_sf"/>
</dbReference>
<dbReference type="RefSeq" id="WP_382391061.1">
    <property type="nucleotide sequence ID" value="NZ_JBHUNA010000005.1"/>
</dbReference>
<organism evidence="2 3">
    <name type="scientific">Lentibacillus juripiscarius</name>
    <dbReference type="NCBI Taxonomy" id="257446"/>
    <lineage>
        <taxon>Bacteria</taxon>
        <taxon>Bacillati</taxon>
        <taxon>Bacillota</taxon>
        <taxon>Bacilli</taxon>
        <taxon>Bacillales</taxon>
        <taxon>Bacillaceae</taxon>
        <taxon>Lentibacillus</taxon>
    </lineage>
</organism>
<reference evidence="3" key="1">
    <citation type="journal article" date="2019" name="Int. J. Syst. Evol. Microbiol.">
        <title>The Global Catalogue of Microorganisms (GCM) 10K type strain sequencing project: providing services to taxonomists for standard genome sequencing and annotation.</title>
        <authorList>
            <consortium name="The Broad Institute Genomics Platform"/>
            <consortium name="The Broad Institute Genome Sequencing Center for Infectious Disease"/>
            <person name="Wu L."/>
            <person name="Ma J."/>
        </authorList>
    </citation>
    <scope>NUCLEOTIDE SEQUENCE [LARGE SCALE GENOMIC DNA]</scope>
    <source>
        <strain evidence="3">TISTR 1535</strain>
    </source>
</reference>
<name>A0ABW5V2P0_9BACI</name>
<comment type="caution">
    <text evidence="2">The sequence shown here is derived from an EMBL/GenBank/DDBJ whole genome shotgun (WGS) entry which is preliminary data.</text>
</comment>
<dbReference type="InterPro" id="IPR010598">
    <property type="entry name" value="C5-epim_C"/>
</dbReference>